<dbReference type="InterPro" id="IPR002912">
    <property type="entry name" value="ACT_dom"/>
</dbReference>
<keyword evidence="2 3" id="KW-0378">Hydrolase</keyword>
<dbReference type="Proteomes" id="UP000287171">
    <property type="component" value="Unassembled WGS sequence"/>
</dbReference>
<dbReference type="UniPathway" id="UPA00074">
    <property type="reaction ID" value="UER00170"/>
</dbReference>
<dbReference type="SUPFAM" id="SSF55021">
    <property type="entry name" value="ACT-like"/>
    <property type="match status" value="1"/>
</dbReference>
<dbReference type="Pfam" id="PF01842">
    <property type="entry name" value="ACT"/>
    <property type="match status" value="1"/>
</dbReference>
<sequence>MKNIPACFLLHKASSATHALNKYGGGVQVTTQKDVITLLISCPDKPGIVAAVSRFIYEHNGNILESDQHSTNQDDCTFFMRISFAEESFQLTPADLRKTFQPIAEQFQMQWSIHYSRERLRVGILVSKYDHCLVDLLWRWKLGELAMDIPFIVSNHPDLKNLADMYNIPYHHFPVKRETRQADEQRMLDFIGDQADLLILARYMQILEPFFVEAFPQRIINIHHSFLPAFIGASPYGQAFKRGVKLIGATAHYVTNNLDEGPIIAQDVIHCDHRDTISDLERKGRDVERRVLAEAVRMHTTDRVLIHENKTVVF</sequence>
<accession>A0A402B0H4</accession>
<evidence type="ECO:0000256" key="2">
    <source>
        <dbReference type="ARBA" id="ARBA00022801"/>
    </source>
</evidence>
<comment type="caution">
    <text evidence="6">The sequence shown here is derived from an EMBL/GenBank/DDBJ whole genome shotgun (WGS) entry which is preliminary data.</text>
</comment>
<dbReference type="PROSITE" id="PS51671">
    <property type="entry name" value="ACT"/>
    <property type="match status" value="1"/>
</dbReference>
<protein>
    <recommendedName>
        <fullName evidence="3 4">Formyltetrahydrofolate deformylase</fullName>
        <ecNumber evidence="3 4">3.5.1.10</ecNumber>
    </recommendedName>
    <alternativeName>
        <fullName evidence="3">Formyl-FH(4) hydrolase</fullName>
    </alternativeName>
</protein>
<dbReference type="NCBIfam" id="TIGR00655">
    <property type="entry name" value="PurU"/>
    <property type="match status" value="1"/>
</dbReference>
<dbReference type="EMBL" id="BIFT01000001">
    <property type="protein sequence ID" value="GCE24817.1"/>
    <property type="molecule type" value="Genomic_DNA"/>
</dbReference>
<dbReference type="PANTHER" id="PTHR42706">
    <property type="entry name" value="FORMYLTETRAHYDROFOLATE DEFORMYLASE"/>
    <property type="match status" value="1"/>
</dbReference>
<organism evidence="6 7">
    <name type="scientific">Dictyobacter alpinus</name>
    <dbReference type="NCBI Taxonomy" id="2014873"/>
    <lineage>
        <taxon>Bacteria</taxon>
        <taxon>Bacillati</taxon>
        <taxon>Chloroflexota</taxon>
        <taxon>Ktedonobacteria</taxon>
        <taxon>Ktedonobacterales</taxon>
        <taxon>Dictyobacteraceae</taxon>
        <taxon>Dictyobacter</taxon>
    </lineage>
</organism>
<gene>
    <name evidence="3 6" type="primary">purU</name>
    <name evidence="6" type="ORF">KDA_03010</name>
</gene>
<dbReference type="CDD" id="cd08648">
    <property type="entry name" value="FMT_core_Formyl-FH4-Hydrolase_C"/>
    <property type="match status" value="1"/>
</dbReference>
<dbReference type="InterPro" id="IPR045865">
    <property type="entry name" value="ACT-like_dom_sf"/>
</dbReference>
<reference evidence="7" key="1">
    <citation type="submission" date="2018-12" db="EMBL/GenBank/DDBJ databases">
        <title>Tengunoibacter tsumagoiensis gen. nov., sp. nov., Dictyobacter kobayashii sp. nov., D. alpinus sp. nov., and D. joshuensis sp. nov. and description of Dictyobacteraceae fam. nov. within the order Ktedonobacterales isolated from Tengu-no-mugimeshi.</title>
        <authorList>
            <person name="Wang C.M."/>
            <person name="Zheng Y."/>
            <person name="Sakai Y."/>
            <person name="Toyoda A."/>
            <person name="Minakuchi Y."/>
            <person name="Abe K."/>
            <person name="Yokota A."/>
            <person name="Yabe S."/>
        </authorList>
    </citation>
    <scope>NUCLEOTIDE SEQUENCE [LARGE SCALE GENOMIC DNA]</scope>
    <source>
        <strain evidence="7">Uno16</strain>
    </source>
</reference>
<dbReference type="GO" id="GO:0006189">
    <property type="term" value="P:'de novo' IMP biosynthetic process"/>
    <property type="evidence" value="ECO:0007669"/>
    <property type="project" value="UniProtKB-UniRule"/>
</dbReference>
<dbReference type="InterPro" id="IPR002376">
    <property type="entry name" value="Formyl_transf_N"/>
</dbReference>
<dbReference type="PIRSF" id="PIRSF036480">
    <property type="entry name" value="FormyFH4_hydr"/>
    <property type="match status" value="1"/>
</dbReference>
<evidence type="ECO:0000259" key="5">
    <source>
        <dbReference type="PROSITE" id="PS51671"/>
    </source>
</evidence>
<evidence type="ECO:0000256" key="1">
    <source>
        <dbReference type="ARBA" id="ARBA00022563"/>
    </source>
</evidence>
<dbReference type="Pfam" id="PF00551">
    <property type="entry name" value="Formyl_trans_N"/>
    <property type="match status" value="1"/>
</dbReference>
<comment type="catalytic activity">
    <reaction evidence="3">
        <text>(6R)-10-formyltetrahydrofolate + H2O = (6S)-5,6,7,8-tetrahydrofolate + formate + H(+)</text>
        <dbReference type="Rhea" id="RHEA:19833"/>
        <dbReference type="ChEBI" id="CHEBI:15377"/>
        <dbReference type="ChEBI" id="CHEBI:15378"/>
        <dbReference type="ChEBI" id="CHEBI:15740"/>
        <dbReference type="ChEBI" id="CHEBI:57453"/>
        <dbReference type="ChEBI" id="CHEBI:195366"/>
        <dbReference type="EC" id="3.5.1.10"/>
    </reaction>
</comment>
<dbReference type="GO" id="GO:0008864">
    <property type="term" value="F:formyltetrahydrofolate deformylase activity"/>
    <property type="evidence" value="ECO:0007669"/>
    <property type="project" value="UniProtKB-UniRule"/>
</dbReference>
<dbReference type="GO" id="GO:0006730">
    <property type="term" value="P:one-carbon metabolic process"/>
    <property type="evidence" value="ECO:0007669"/>
    <property type="project" value="UniProtKB-KW"/>
</dbReference>
<dbReference type="HAMAP" id="MF_01927">
    <property type="entry name" value="PurU"/>
    <property type="match status" value="1"/>
</dbReference>
<dbReference type="PRINTS" id="PR01575">
    <property type="entry name" value="FFH4HYDRLASE"/>
</dbReference>
<proteinExistence type="inferred from homology"/>
<feature type="domain" description="ACT" evidence="5">
    <location>
        <begin position="37"/>
        <end position="118"/>
    </location>
</feature>
<evidence type="ECO:0000256" key="3">
    <source>
        <dbReference type="HAMAP-Rule" id="MF_01927"/>
    </source>
</evidence>
<dbReference type="CDD" id="cd04875">
    <property type="entry name" value="ACT_F4HF-DF"/>
    <property type="match status" value="1"/>
</dbReference>
<dbReference type="NCBIfam" id="NF004684">
    <property type="entry name" value="PRK06027.1"/>
    <property type="match status" value="1"/>
</dbReference>
<evidence type="ECO:0000313" key="7">
    <source>
        <dbReference type="Proteomes" id="UP000287171"/>
    </source>
</evidence>
<evidence type="ECO:0000256" key="4">
    <source>
        <dbReference type="NCBIfam" id="TIGR00655"/>
    </source>
</evidence>
<dbReference type="Gene3D" id="3.40.50.170">
    <property type="entry name" value="Formyl transferase, N-terminal domain"/>
    <property type="match status" value="1"/>
</dbReference>
<dbReference type="InterPro" id="IPR044074">
    <property type="entry name" value="PurU_ACT"/>
</dbReference>
<dbReference type="SUPFAM" id="SSF53328">
    <property type="entry name" value="Formyltransferase"/>
    <property type="match status" value="1"/>
</dbReference>
<comment type="pathway">
    <text evidence="3">Purine metabolism; IMP biosynthesis via de novo pathway; formate from 10-formyl-5,6,7,8-tetrahydrofolate: step 1/1.</text>
</comment>
<dbReference type="PANTHER" id="PTHR42706:SF1">
    <property type="entry name" value="FORMYLTETRAHYDROFOLATE DEFORMYLASE 2, MITOCHONDRIAL"/>
    <property type="match status" value="1"/>
</dbReference>
<dbReference type="AlphaFoldDB" id="A0A402B0H4"/>
<dbReference type="InterPro" id="IPR004810">
    <property type="entry name" value="PurU"/>
</dbReference>
<dbReference type="Gene3D" id="3.30.70.260">
    <property type="match status" value="1"/>
</dbReference>
<comment type="similarity">
    <text evidence="3">Belongs to the PurU family.</text>
</comment>
<evidence type="ECO:0000313" key="6">
    <source>
        <dbReference type="EMBL" id="GCE24817.1"/>
    </source>
</evidence>
<name>A0A402B0H4_9CHLR</name>
<keyword evidence="3" id="KW-0658">Purine biosynthesis</keyword>
<comment type="function">
    <text evidence="3">Catalyzes the hydrolysis of 10-formyltetrahydrofolate (formyl-FH4) to formate and tetrahydrofolate (FH4).</text>
</comment>
<dbReference type="EC" id="3.5.1.10" evidence="3 4"/>
<keyword evidence="1 3" id="KW-0554">One-carbon metabolism</keyword>
<keyword evidence="7" id="KW-1185">Reference proteome</keyword>
<dbReference type="InterPro" id="IPR036477">
    <property type="entry name" value="Formyl_transf_N_sf"/>
</dbReference>
<feature type="active site" evidence="3">
    <location>
        <position position="259"/>
    </location>
</feature>
<dbReference type="InterPro" id="IPR041729">
    <property type="entry name" value="Formyl-FH4-Hydrolase_C"/>
</dbReference>